<evidence type="ECO:0000313" key="5">
    <source>
        <dbReference type="EMBL" id="SDX96075.1"/>
    </source>
</evidence>
<dbReference type="PIRSF" id="PIRSF011489">
    <property type="entry name" value="DUF479"/>
    <property type="match status" value="1"/>
</dbReference>
<keyword evidence="2" id="KW-0378">Hydrolase</keyword>
<dbReference type="AlphaFoldDB" id="A0A1H3FZ08"/>
<evidence type="ECO:0000256" key="3">
    <source>
        <dbReference type="ARBA" id="ARBA00023098"/>
    </source>
</evidence>
<organism evidence="5 6">
    <name type="scientific">Pseudomonas salomonii</name>
    <dbReference type="NCBI Taxonomy" id="191391"/>
    <lineage>
        <taxon>Bacteria</taxon>
        <taxon>Pseudomonadati</taxon>
        <taxon>Pseudomonadota</taxon>
        <taxon>Gammaproteobacteria</taxon>
        <taxon>Pseudomonadales</taxon>
        <taxon>Pseudomonadaceae</taxon>
        <taxon>Pseudomonas</taxon>
    </lineage>
</organism>
<dbReference type="EMBL" id="FNOX01000002">
    <property type="protein sequence ID" value="SDX96075.1"/>
    <property type="molecule type" value="Genomic_DNA"/>
</dbReference>
<keyword evidence="4" id="KW-0276">Fatty acid metabolism</keyword>
<dbReference type="GO" id="GO:0008770">
    <property type="term" value="F:[acyl-carrier-protein] phosphodiesterase activity"/>
    <property type="evidence" value="ECO:0007669"/>
    <property type="project" value="InterPro"/>
</dbReference>
<keyword evidence="1" id="KW-0444">Lipid biosynthesis</keyword>
<evidence type="ECO:0000256" key="2">
    <source>
        <dbReference type="ARBA" id="ARBA00022801"/>
    </source>
</evidence>
<dbReference type="GeneID" id="86981384"/>
<evidence type="ECO:0000313" key="6">
    <source>
        <dbReference type="Proteomes" id="UP000182902"/>
    </source>
</evidence>
<dbReference type="PANTHER" id="PTHR38764:SF1">
    <property type="entry name" value="ACYL CARRIER PROTEIN PHOSPHODIESTERASE"/>
    <property type="match status" value="1"/>
</dbReference>
<proteinExistence type="predicted"/>
<gene>
    <name evidence="5" type="ORF">SAMN05216247_102293</name>
</gene>
<name>A0A1H3FZ08_9PSED</name>
<evidence type="ECO:0000256" key="1">
    <source>
        <dbReference type="ARBA" id="ARBA00022516"/>
    </source>
</evidence>
<reference evidence="5 6" key="1">
    <citation type="submission" date="2016-10" db="EMBL/GenBank/DDBJ databases">
        <authorList>
            <person name="de Groot N.N."/>
        </authorList>
    </citation>
    <scope>NUCLEOTIDE SEQUENCE [LARGE SCALE GENOMIC DNA]</scope>
    <source>
        <strain evidence="5 6">ICMP 14252</strain>
    </source>
</reference>
<dbReference type="InterPro" id="IPR007431">
    <property type="entry name" value="ACP_PD"/>
</dbReference>
<keyword evidence="4" id="KW-0275">Fatty acid biosynthesis</keyword>
<sequence length="203" mass="23132">MNYLAHLHLGGQEPQQLLGSLYGDFVKGALLGKFSTQTEEAIRLHRRIDAFTDSHPLVRRALDRFPATRRRYAGIALDMFFDHCLARDWERYADLPLDVFSQKIYRLLEGEPALPERLAQIAPLIITEDWLGAYRDFSMIGHGLEVISLRLSQPDGLLGAYEELTALYEPLSADFLEFYPLLWQYAQPGSEFGKTLPISMVSV</sequence>
<dbReference type="Pfam" id="PF04336">
    <property type="entry name" value="ACP_PD"/>
    <property type="match status" value="1"/>
</dbReference>
<keyword evidence="3" id="KW-0443">Lipid metabolism</keyword>
<protein>
    <submittedName>
        <fullName evidence="5">Acyl carrier protein phosphodiesterase</fullName>
    </submittedName>
</protein>
<dbReference type="RefSeq" id="WP_069787661.1">
    <property type="nucleotide sequence ID" value="NZ_FNOX01000002.1"/>
</dbReference>
<dbReference type="GO" id="GO:0006633">
    <property type="term" value="P:fatty acid biosynthetic process"/>
    <property type="evidence" value="ECO:0007669"/>
    <property type="project" value="UniProtKB-KW"/>
</dbReference>
<accession>A0A1H3FZ08</accession>
<dbReference type="Proteomes" id="UP000182902">
    <property type="component" value="Unassembled WGS sequence"/>
</dbReference>
<dbReference type="PANTHER" id="PTHR38764">
    <property type="entry name" value="ACYL CARRIER PROTEIN PHOSPHODIESTERASE"/>
    <property type="match status" value="1"/>
</dbReference>
<evidence type="ECO:0000256" key="4">
    <source>
        <dbReference type="ARBA" id="ARBA00023160"/>
    </source>
</evidence>